<feature type="region of interest" description="Disordered" evidence="4">
    <location>
        <begin position="482"/>
        <end position="721"/>
    </location>
</feature>
<evidence type="ECO:0000313" key="7">
    <source>
        <dbReference type="Proteomes" id="UP001457282"/>
    </source>
</evidence>
<evidence type="ECO:0000313" key="6">
    <source>
        <dbReference type="EMBL" id="KAK9921697.1"/>
    </source>
</evidence>
<reference evidence="6 7" key="1">
    <citation type="journal article" date="2023" name="G3 (Bethesda)">
        <title>A chromosome-length genome assembly and annotation of blackberry (Rubus argutus, cv. 'Hillquist').</title>
        <authorList>
            <person name="Bruna T."/>
            <person name="Aryal R."/>
            <person name="Dudchenko O."/>
            <person name="Sargent D.J."/>
            <person name="Mead D."/>
            <person name="Buti M."/>
            <person name="Cavallini A."/>
            <person name="Hytonen T."/>
            <person name="Andres J."/>
            <person name="Pham M."/>
            <person name="Weisz D."/>
            <person name="Mascagni F."/>
            <person name="Usai G."/>
            <person name="Natali L."/>
            <person name="Bassil N."/>
            <person name="Fernandez G.E."/>
            <person name="Lomsadze A."/>
            <person name="Armour M."/>
            <person name="Olukolu B."/>
            <person name="Poorten T."/>
            <person name="Britton C."/>
            <person name="Davik J."/>
            <person name="Ashrafi H."/>
            <person name="Aiden E.L."/>
            <person name="Borodovsky M."/>
            <person name="Worthington M."/>
        </authorList>
    </citation>
    <scope>NUCLEOTIDE SEQUENCE [LARGE SCALE GENOMIC DNA]</scope>
    <source>
        <strain evidence="6">PI 553951</strain>
    </source>
</reference>
<feature type="region of interest" description="Disordered" evidence="4">
    <location>
        <begin position="183"/>
        <end position="354"/>
    </location>
</feature>
<feature type="compositionally biased region" description="Basic and acidic residues" evidence="4">
    <location>
        <begin position="618"/>
        <end position="635"/>
    </location>
</feature>
<feature type="coiled-coil region" evidence="3">
    <location>
        <begin position="142"/>
        <end position="183"/>
    </location>
</feature>
<keyword evidence="1 2" id="KW-0103">Bromodomain</keyword>
<dbReference type="PROSITE" id="PS50014">
    <property type="entry name" value="BROMODOMAIN_2"/>
    <property type="match status" value="1"/>
</dbReference>
<name>A0AAW1WAD3_RUBAR</name>
<dbReference type="SMART" id="SM00297">
    <property type="entry name" value="BROMO"/>
    <property type="match status" value="1"/>
</dbReference>
<feature type="compositionally biased region" description="Basic and acidic residues" evidence="4">
    <location>
        <begin position="183"/>
        <end position="198"/>
    </location>
</feature>
<organism evidence="6 7">
    <name type="scientific">Rubus argutus</name>
    <name type="common">Southern blackberry</name>
    <dbReference type="NCBI Taxonomy" id="59490"/>
    <lineage>
        <taxon>Eukaryota</taxon>
        <taxon>Viridiplantae</taxon>
        <taxon>Streptophyta</taxon>
        <taxon>Embryophyta</taxon>
        <taxon>Tracheophyta</taxon>
        <taxon>Spermatophyta</taxon>
        <taxon>Magnoliopsida</taxon>
        <taxon>eudicotyledons</taxon>
        <taxon>Gunneridae</taxon>
        <taxon>Pentapetalae</taxon>
        <taxon>rosids</taxon>
        <taxon>fabids</taxon>
        <taxon>Rosales</taxon>
        <taxon>Rosaceae</taxon>
        <taxon>Rosoideae</taxon>
        <taxon>Rosoideae incertae sedis</taxon>
        <taxon>Rubus</taxon>
    </lineage>
</organism>
<proteinExistence type="predicted"/>
<evidence type="ECO:0000256" key="3">
    <source>
        <dbReference type="SAM" id="Coils"/>
    </source>
</evidence>
<dbReference type="EMBL" id="JBEDUW010000006">
    <property type="protein sequence ID" value="KAK9921697.1"/>
    <property type="molecule type" value="Genomic_DNA"/>
</dbReference>
<dbReference type="InterPro" id="IPR036427">
    <property type="entry name" value="Bromodomain-like_sf"/>
</dbReference>
<dbReference type="Pfam" id="PF00439">
    <property type="entry name" value="Bromodomain"/>
    <property type="match status" value="1"/>
</dbReference>
<feature type="compositionally biased region" description="Basic and acidic residues" evidence="4">
    <location>
        <begin position="548"/>
        <end position="558"/>
    </location>
</feature>
<evidence type="ECO:0000256" key="1">
    <source>
        <dbReference type="ARBA" id="ARBA00023117"/>
    </source>
</evidence>
<gene>
    <name evidence="6" type="ORF">M0R45_030199</name>
</gene>
<dbReference type="PANTHER" id="PTHR37888">
    <property type="entry name" value="DNA-BINDING BROMODOMAIN-CONTAINING PROTEIN"/>
    <property type="match status" value="1"/>
</dbReference>
<feature type="compositionally biased region" description="Basic and acidic residues" evidence="4">
    <location>
        <begin position="490"/>
        <end position="514"/>
    </location>
</feature>
<keyword evidence="7" id="KW-1185">Reference proteome</keyword>
<comment type="caution">
    <text evidence="6">The sequence shown here is derived from an EMBL/GenBank/DDBJ whole genome shotgun (WGS) entry which is preliminary data.</text>
</comment>
<feature type="compositionally biased region" description="Basic and acidic residues" evidence="4">
    <location>
        <begin position="209"/>
        <end position="227"/>
    </location>
</feature>
<dbReference type="CDD" id="cd04369">
    <property type="entry name" value="Bromodomain"/>
    <property type="match status" value="1"/>
</dbReference>
<feature type="compositionally biased region" description="Low complexity" evidence="4">
    <location>
        <begin position="318"/>
        <end position="332"/>
    </location>
</feature>
<accession>A0AAW1WAD3</accession>
<feature type="compositionally biased region" description="Basic and acidic residues" evidence="4">
    <location>
        <begin position="293"/>
        <end position="317"/>
    </location>
</feature>
<protein>
    <recommendedName>
        <fullName evidence="5">Bromo domain-containing protein</fullName>
    </recommendedName>
</protein>
<feature type="compositionally biased region" description="Polar residues" evidence="4">
    <location>
        <begin position="560"/>
        <end position="582"/>
    </location>
</feature>
<dbReference type="Gene3D" id="1.20.920.10">
    <property type="entry name" value="Bromodomain-like"/>
    <property type="match status" value="1"/>
</dbReference>
<dbReference type="InterPro" id="IPR001487">
    <property type="entry name" value="Bromodomain"/>
</dbReference>
<dbReference type="InterPro" id="IPR001005">
    <property type="entry name" value="SANT/Myb"/>
</dbReference>
<evidence type="ECO:0000259" key="5">
    <source>
        <dbReference type="PROSITE" id="PS50014"/>
    </source>
</evidence>
<feature type="domain" description="Bromo" evidence="5">
    <location>
        <begin position="374"/>
        <end position="445"/>
    </location>
</feature>
<evidence type="ECO:0000256" key="2">
    <source>
        <dbReference type="PROSITE-ProRule" id="PRU00035"/>
    </source>
</evidence>
<keyword evidence="3" id="KW-0175">Coiled coil</keyword>
<dbReference type="AlphaFoldDB" id="A0AAW1WAD3"/>
<dbReference type="PANTHER" id="PTHR37888:SF11">
    <property type="entry name" value="DNA-BINDING BROMODOMAIN-CONTAINING PROTEIN"/>
    <property type="match status" value="1"/>
</dbReference>
<dbReference type="Proteomes" id="UP001457282">
    <property type="component" value="Unassembled WGS sequence"/>
</dbReference>
<evidence type="ECO:0000256" key="4">
    <source>
        <dbReference type="SAM" id="MobiDB-lite"/>
    </source>
</evidence>
<dbReference type="SUPFAM" id="SSF47370">
    <property type="entry name" value="Bromodomain"/>
    <property type="match status" value="1"/>
</dbReference>
<sequence>MVISSYSYVYIHERVISSYSTSWGEFARFKISSSEAGQSYDSLDNVFNPDLAQFSEKQTITTWGTWEELLLACAVHRYGTHCWDSVAAESASAVRISTISPPPHVNASSTTSDAALNHQNDAVCDDANSPIPWLDQLRQLRLDELRRDVQRYDLSIVSLQLKVERLKEVRDQSLREIDKAVEKSDLDKSGEEEIKDKELEPEDIPPENIAEKDISGDVSVRDDEGRSFNESNSTDPKPEIPETGVDATEKDSEPVEPAAAEEIGPVEKLSNPVVEDSCNGSSDSVVKEPAVAESEKVNSAELRESVAESKGGEEGTKESQSSSEVQSWASLSRKTGQEPKPSEPVEPDQEDQSPAMKQVLIESQPLVDFLEILRSQKCASFFERRLHSQDTHIYTNMIRQHTDFELVQTRLEGGWYSSCKSKFFRDLLLICKNAVVFFGKKSPEYKAACELQLLVFKEMAPKSKLSIPLTACRKRSSIKARASTSSSAQDIKKEQKTTSLHDVKPAISWKQKEESSDELEEKLPLTKKRRKERVRSNSRNNSNKNSRIRSDTNKEKNPDANANANVGSSTKAMISNENSESIAETDKKSNTNTSGKRQSAEKFLSRMKRNSTSNNKSDTSKVTENDSKGAAEQRKNGNGKGNAQKGADQRKNGNGKGSAQKEAAELRKSGNGKGSAQKEQASRRGSGGRQAAKEQGSPTKRTVGRPSKRAAETTRAAPAKT</sequence>
<dbReference type="CDD" id="cd00167">
    <property type="entry name" value="SANT"/>
    <property type="match status" value="1"/>
</dbReference>